<dbReference type="InterPro" id="IPR050377">
    <property type="entry name" value="Radical_SAM_PqqE_MftC-like"/>
</dbReference>
<dbReference type="Proteomes" id="UP001325248">
    <property type="component" value="Chromosome"/>
</dbReference>
<dbReference type="Pfam" id="PF04055">
    <property type="entry name" value="Radical_SAM"/>
    <property type="match status" value="1"/>
</dbReference>
<evidence type="ECO:0000313" key="7">
    <source>
        <dbReference type="Proteomes" id="UP001325248"/>
    </source>
</evidence>
<evidence type="ECO:0000256" key="2">
    <source>
        <dbReference type="ARBA" id="ARBA00022723"/>
    </source>
</evidence>
<dbReference type="Gene3D" id="3.20.20.70">
    <property type="entry name" value="Aldolase class I"/>
    <property type="match status" value="1"/>
</dbReference>
<evidence type="ECO:0000256" key="4">
    <source>
        <dbReference type="ARBA" id="ARBA00023014"/>
    </source>
</evidence>
<dbReference type="InterPro" id="IPR007197">
    <property type="entry name" value="rSAM"/>
</dbReference>
<dbReference type="SFLD" id="SFLDS00029">
    <property type="entry name" value="Radical_SAM"/>
    <property type="match status" value="1"/>
</dbReference>
<organism evidence="6 7">
    <name type="scientific">Blautia producta</name>
    <dbReference type="NCBI Taxonomy" id="33035"/>
    <lineage>
        <taxon>Bacteria</taxon>
        <taxon>Bacillati</taxon>
        <taxon>Bacillota</taxon>
        <taxon>Clostridia</taxon>
        <taxon>Lachnospirales</taxon>
        <taxon>Lachnospiraceae</taxon>
        <taxon>Blautia</taxon>
    </lineage>
</organism>
<proteinExistence type="predicted"/>
<evidence type="ECO:0000256" key="1">
    <source>
        <dbReference type="ARBA" id="ARBA00022691"/>
    </source>
</evidence>
<evidence type="ECO:0000259" key="5">
    <source>
        <dbReference type="PROSITE" id="PS51918"/>
    </source>
</evidence>
<name>A0ABZ0U532_9FIRM</name>
<dbReference type="InterPro" id="IPR023885">
    <property type="entry name" value="4Fe4S-binding_SPASM_dom"/>
</dbReference>
<dbReference type="EMBL" id="CP136422">
    <property type="protein sequence ID" value="WPX72326.1"/>
    <property type="molecule type" value="Genomic_DNA"/>
</dbReference>
<gene>
    <name evidence="6" type="primary">pqqE</name>
    <name evidence="6" type="ORF">BLCOC_06620</name>
</gene>
<protein>
    <submittedName>
        <fullName evidence="6">PqqA peptide cyclase</fullName>
        <ecNumber evidence="6">1.21.98.4</ecNumber>
    </submittedName>
</protein>
<dbReference type="PANTHER" id="PTHR11228:SF35">
    <property type="entry name" value="MOLYBDENUM COFACTOR BIOSYNTHESIS PROTEIN A-RELATED"/>
    <property type="match status" value="1"/>
</dbReference>
<reference evidence="6" key="1">
    <citation type="submission" date="2023-10" db="EMBL/GenBank/DDBJ databases">
        <title>Genome sequence of Blautia coccoides DSM 935.</title>
        <authorList>
            <person name="Boeer T."/>
            <person name="Bengelsdorf F.R."/>
            <person name="Daniel R."/>
            <person name="Poehlein A."/>
        </authorList>
    </citation>
    <scope>NUCLEOTIDE SEQUENCE [LARGE SCALE GENOMIC DNA]</scope>
    <source>
        <strain evidence="6">DSM 935</strain>
    </source>
</reference>
<keyword evidence="2" id="KW-0479">Metal-binding</keyword>
<dbReference type="SFLD" id="SFLDG01067">
    <property type="entry name" value="SPASM/twitch_domain_containing"/>
    <property type="match status" value="1"/>
</dbReference>
<sequence length="406" mass="45803">MFLNENNVVCDVMGIHMIINTENGAVVGVDEDGLEQYQRLSEVSASVPTDQALYQFLMENEFISDSPFDKNRATIMTAYIHVTNKCNLHCLGCYSDNEARNKGDDLSTEEMMRVLDELRSAGVENLVISGGEPLFRKDIVDLVKHAKESCGIERITLITNGTVGGREIYTGLAPYLDTMAVSLDTYAPECHAYLRDEGIFDKIVDHIKQMQESGLKVSILPTLHHKNAGRMLDYIELSKQLETEISFSIFTTRREKMYEGYTLSNKDLKYISEHFSNYNIDDVPIDNTLEGKKHCGTGCNIISVGTDGSVYPCHMLMEDKFKIGNLTEKGITAILKVNKSQKQCWENDVNDIAECRVCEFKFLCGGGCRARAYLVDGSIQSPDPFCSMYKEFYKETFSAMLEKVRR</sequence>
<keyword evidence="6" id="KW-0560">Oxidoreductase</keyword>
<keyword evidence="4" id="KW-0411">Iron-sulfur</keyword>
<dbReference type="GO" id="GO:0016491">
    <property type="term" value="F:oxidoreductase activity"/>
    <property type="evidence" value="ECO:0007669"/>
    <property type="project" value="UniProtKB-KW"/>
</dbReference>
<dbReference type="EC" id="1.21.98.4" evidence="6"/>
<keyword evidence="1" id="KW-0949">S-adenosyl-L-methionine</keyword>
<accession>A0ABZ0U532</accession>
<dbReference type="Pfam" id="PF13186">
    <property type="entry name" value="SPASM"/>
    <property type="match status" value="1"/>
</dbReference>
<evidence type="ECO:0000256" key="3">
    <source>
        <dbReference type="ARBA" id="ARBA00023004"/>
    </source>
</evidence>
<dbReference type="SUPFAM" id="SSF102114">
    <property type="entry name" value="Radical SAM enzymes"/>
    <property type="match status" value="1"/>
</dbReference>
<keyword evidence="7" id="KW-1185">Reference proteome</keyword>
<dbReference type="InterPro" id="IPR013785">
    <property type="entry name" value="Aldolase_TIM"/>
</dbReference>
<dbReference type="PROSITE" id="PS51918">
    <property type="entry name" value="RADICAL_SAM"/>
    <property type="match status" value="1"/>
</dbReference>
<dbReference type="CDD" id="cd01335">
    <property type="entry name" value="Radical_SAM"/>
    <property type="match status" value="1"/>
</dbReference>
<feature type="domain" description="Radical SAM core" evidence="5">
    <location>
        <begin position="72"/>
        <end position="281"/>
    </location>
</feature>
<evidence type="ECO:0000313" key="6">
    <source>
        <dbReference type="EMBL" id="WPX72326.1"/>
    </source>
</evidence>
<keyword evidence="3" id="KW-0408">Iron</keyword>
<dbReference type="NCBIfam" id="TIGR04085">
    <property type="entry name" value="rSAM_more_4Fe4S"/>
    <property type="match status" value="1"/>
</dbReference>
<dbReference type="PANTHER" id="PTHR11228">
    <property type="entry name" value="RADICAL SAM DOMAIN PROTEIN"/>
    <property type="match status" value="1"/>
</dbReference>
<dbReference type="InterPro" id="IPR058240">
    <property type="entry name" value="rSAM_sf"/>
</dbReference>
<dbReference type="SFLD" id="SFLDG01386">
    <property type="entry name" value="main_SPASM_domain-containing"/>
    <property type="match status" value="1"/>
</dbReference>